<dbReference type="RefSeq" id="WP_058219388.1">
    <property type="nucleotide sequence ID" value="NZ_LKLN01000028.1"/>
</dbReference>
<keyword evidence="1" id="KW-1133">Transmembrane helix</keyword>
<evidence type="ECO:0008006" key="4">
    <source>
        <dbReference type="Google" id="ProtNLM"/>
    </source>
</evidence>
<proteinExistence type="predicted"/>
<comment type="caution">
    <text evidence="2">The sequence shown here is derived from an EMBL/GenBank/DDBJ whole genome shotgun (WGS) entry which is preliminary data.</text>
</comment>
<feature type="transmembrane region" description="Helical" evidence="1">
    <location>
        <begin position="12"/>
        <end position="34"/>
    </location>
</feature>
<keyword evidence="1" id="KW-0812">Transmembrane</keyword>
<dbReference type="Proteomes" id="UP000053058">
    <property type="component" value="Unassembled WGS sequence"/>
</dbReference>
<protein>
    <recommendedName>
        <fullName evidence="4">Holin</fullName>
    </recommendedName>
</protein>
<sequence>MKTFFKDLVERAIKTFAQAMIGALGAGATGLIGVDWVQALSIAGFATLISILTSIGSLTIGDDTASLVNNKKEVQPDIYKDMDHEFTEGGE</sequence>
<evidence type="ECO:0000256" key="1">
    <source>
        <dbReference type="SAM" id="Phobius"/>
    </source>
</evidence>
<reference evidence="3" key="1">
    <citation type="submission" date="2015-10" db="EMBL/GenBank/DDBJ databases">
        <title>Draft Genome Sequences of 11 Lactococcus lactis subspecies cremoris strains.</title>
        <authorList>
            <person name="Wels M."/>
            <person name="Backus L."/>
            <person name="Boekhorst J."/>
            <person name="Dijkstra A."/>
            <person name="Beerthuizen M."/>
            <person name="Kelly W."/>
            <person name="Siezen R."/>
            <person name="Bachmann H."/>
            <person name="Van Hijum S."/>
        </authorList>
    </citation>
    <scope>NUCLEOTIDE SEQUENCE [LARGE SCALE GENOMIC DNA]</scope>
    <source>
        <strain evidence="3">KF282</strain>
    </source>
</reference>
<keyword evidence="1" id="KW-0472">Membrane</keyword>
<dbReference type="EMBL" id="LKLN01000028">
    <property type="protein sequence ID" value="KSU06548.1"/>
    <property type="molecule type" value="Genomic_DNA"/>
</dbReference>
<dbReference type="InterPro" id="IPR020109">
    <property type="entry name" value="Holin_r1t"/>
</dbReference>
<organism evidence="2 3">
    <name type="scientific">Lactococcus lactis subsp. lactis</name>
    <name type="common">Streptococcus lactis</name>
    <dbReference type="NCBI Taxonomy" id="1360"/>
    <lineage>
        <taxon>Bacteria</taxon>
        <taxon>Bacillati</taxon>
        <taxon>Bacillota</taxon>
        <taxon>Bacilli</taxon>
        <taxon>Lactobacillales</taxon>
        <taxon>Streptococcaceae</taxon>
        <taxon>Lactococcus</taxon>
    </lineage>
</organism>
<dbReference type="PATRIC" id="fig|1360.105.peg.1864"/>
<feature type="transmembrane region" description="Helical" evidence="1">
    <location>
        <begin position="40"/>
        <end position="61"/>
    </location>
</feature>
<dbReference type="Pfam" id="PF16945">
    <property type="entry name" value="Phage_r1t_holin"/>
    <property type="match status" value="1"/>
</dbReference>
<evidence type="ECO:0000313" key="2">
    <source>
        <dbReference type="EMBL" id="KSU06548.1"/>
    </source>
</evidence>
<name>A0A0V8CZ28_LACLL</name>
<accession>A0A0V8CZ28</accession>
<gene>
    <name evidence="2" type="ORF">KF282_0984</name>
</gene>
<dbReference type="AlphaFoldDB" id="A0A0V8CZ28"/>
<evidence type="ECO:0000313" key="3">
    <source>
        <dbReference type="Proteomes" id="UP000053058"/>
    </source>
</evidence>